<gene>
    <name evidence="9" type="primary">megL</name>
    <name evidence="9" type="ORF">DYH56_06610</name>
</gene>
<dbReference type="RefSeq" id="WP_114642080.1">
    <property type="nucleotide sequence ID" value="NZ_JAACIO010000009.1"/>
</dbReference>
<comment type="caution">
    <text evidence="9">The sequence shown here is derived from an EMBL/GenBank/DDBJ whole genome shotgun (WGS) entry which is preliminary data.</text>
</comment>
<dbReference type="GO" id="GO:0018826">
    <property type="term" value="F:methionine gamma-lyase activity"/>
    <property type="evidence" value="ECO:0007669"/>
    <property type="project" value="UniProtKB-EC"/>
</dbReference>
<dbReference type="NCBIfam" id="NF004876">
    <property type="entry name" value="PRK06234.1"/>
    <property type="match status" value="1"/>
</dbReference>
<evidence type="ECO:0000313" key="10">
    <source>
        <dbReference type="Proteomes" id="UP000263486"/>
    </source>
</evidence>
<evidence type="ECO:0000256" key="5">
    <source>
        <dbReference type="ARBA" id="ARBA00022898"/>
    </source>
</evidence>
<evidence type="ECO:0000256" key="7">
    <source>
        <dbReference type="ARBA" id="ARBA00049180"/>
    </source>
</evidence>
<name>A0ABX9KHM3_9FUSO</name>
<comment type="catalytic activity">
    <reaction evidence="7">
        <text>L-methionine + H2O = methanethiol + 2-oxobutanoate + NH4(+)</text>
        <dbReference type="Rhea" id="RHEA:23800"/>
        <dbReference type="ChEBI" id="CHEBI:15377"/>
        <dbReference type="ChEBI" id="CHEBI:16007"/>
        <dbReference type="ChEBI" id="CHEBI:16763"/>
        <dbReference type="ChEBI" id="CHEBI:28938"/>
        <dbReference type="ChEBI" id="CHEBI:57844"/>
        <dbReference type="EC" id="4.4.1.11"/>
    </reaction>
</comment>
<organism evidence="9 10">
    <name type="scientific">Psychrilyobacter piezotolerans</name>
    <dbReference type="NCBI Taxonomy" id="2293438"/>
    <lineage>
        <taxon>Bacteria</taxon>
        <taxon>Fusobacteriati</taxon>
        <taxon>Fusobacteriota</taxon>
        <taxon>Fusobacteriia</taxon>
        <taxon>Fusobacteriales</taxon>
        <taxon>Fusobacteriaceae</taxon>
        <taxon>Psychrilyobacter</taxon>
    </lineage>
</organism>
<accession>A0ABX9KHM3</accession>
<evidence type="ECO:0000256" key="3">
    <source>
        <dbReference type="ARBA" id="ARBA00012222"/>
    </source>
</evidence>
<dbReference type="InterPro" id="IPR006237">
    <property type="entry name" value="L-Met_gamma_lys"/>
</dbReference>
<evidence type="ECO:0000256" key="2">
    <source>
        <dbReference type="ARBA" id="ARBA00008667"/>
    </source>
</evidence>
<dbReference type="CDD" id="cd00614">
    <property type="entry name" value="CGS_like"/>
    <property type="match status" value="1"/>
</dbReference>
<reference evidence="9 10" key="1">
    <citation type="submission" date="2018-08" db="EMBL/GenBank/DDBJ databases">
        <title>Draft genome sequence of Psychrilyobacter sp. strain SD5 isolated from Black Sea water.</title>
        <authorList>
            <person name="Yadav S."/>
            <person name="Villanueva L."/>
            <person name="Damste J.S.S."/>
        </authorList>
    </citation>
    <scope>NUCLEOTIDE SEQUENCE [LARGE SCALE GENOMIC DNA]</scope>
    <source>
        <strain evidence="9 10">SD5</strain>
    </source>
</reference>
<dbReference type="InterPro" id="IPR015422">
    <property type="entry name" value="PyrdxlP-dep_Trfase_small"/>
</dbReference>
<dbReference type="Pfam" id="PF01053">
    <property type="entry name" value="Cys_Met_Meta_PP"/>
    <property type="match status" value="1"/>
</dbReference>
<dbReference type="Gene3D" id="3.40.640.10">
    <property type="entry name" value="Type I PLP-dependent aspartate aminotransferase-like (Major domain)"/>
    <property type="match status" value="1"/>
</dbReference>
<dbReference type="PANTHER" id="PTHR11808">
    <property type="entry name" value="TRANS-SULFURATION ENZYME FAMILY MEMBER"/>
    <property type="match status" value="1"/>
</dbReference>
<protein>
    <recommendedName>
        <fullName evidence="4">L-methionine gamma-lyase</fullName>
        <ecNumber evidence="3">4.4.1.11</ecNumber>
    </recommendedName>
</protein>
<dbReference type="InterPro" id="IPR015424">
    <property type="entry name" value="PyrdxlP-dep_Trfase"/>
</dbReference>
<dbReference type="EMBL" id="QUAJ01000009">
    <property type="protein sequence ID" value="REI41575.1"/>
    <property type="molecule type" value="Genomic_DNA"/>
</dbReference>
<dbReference type="InterPro" id="IPR015421">
    <property type="entry name" value="PyrdxlP-dep_Trfase_major"/>
</dbReference>
<dbReference type="PANTHER" id="PTHR11808:SF80">
    <property type="entry name" value="CYSTATHIONINE GAMMA-LYASE"/>
    <property type="match status" value="1"/>
</dbReference>
<dbReference type="EC" id="4.4.1.11" evidence="3"/>
<dbReference type="InterPro" id="IPR054542">
    <property type="entry name" value="Cys_met_metab_PP"/>
</dbReference>
<evidence type="ECO:0000256" key="1">
    <source>
        <dbReference type="ARBA" id="ARBA00001933"/>
    </source>
</evidence>
<dbReference type="InterPro" id="IPR000277">
    <property type="entry name" value="Cys/Met-Metab_PyrdxlP-dep_enz"/>
</dbReference>
<evidence type="ECO:0000256" key="8">
    <source>
        <dbReference type="RuleBase" id="RU362118"/>
    </source>
</evidence>
<keyword evidence="6 9" id="KW-0456">Lyase</keyword>
<evidence type="ECO:0000256" key="6">
    <source>
        <dbReference type="ARBA" id="ARBA00023239"/>
    </source>
</evidence>
<dbReference type="PROSITE" id="PS00868">
    <property type="entry name" value="CYS_MET_METAB_PP"/>
    <property type="match status" value="1"/>
</dbReference>
<comment type="cofactor">
    <cofactor evidence="1 8">
        <name>pyridoxal 5'-phosphate</name>
        <dbReference type="ChEBI" id="CHEBI:597326"/>
    </cofactor>
</comment>
<sequence>MKEIEEKGFGTKAIHGGAEKNPFGTLTTPIYQSSTFVFDTAEQGGRRFALEEAGYIYSRLGNPTSSVVERKLALLEGAEAALATSSGMGAISSTMWTLLKSGDHLLADKTLYGCTYAYFSHGLTKFGIDVEFVDTSDLEAVKKAMRPNTKIVYLETPANPNLKIVDIKAVCEIAHKTQGTRVVVDNTFATPYLQRPLEFGADLVIHSATKYLNGHGDVVAGFVAGDLDTVTQIRLVGVKDMTGSVLSPQDAFLMIRGMKTLELRMARHCSNAYKVAKFLDANSMVEKVYYPGLVSHEGHEIAREQMDGFGGIIAFDVKGGLEAGKKLLNSLDLCTLAVSLGDTETLIQHPASMTHSPYTVEERAAAGITEGLVRISVGLEDADDIIADLEQGLARL</sequence>
<evidence type="ECO:0000313" key="9">
    <source>
        <dbReference type="EMBL" id="REI41575.1"/>
    </source>
</evidence>
<dbReference type="Gene3D" id="3.90.1150.10">
    <property type="entry name" value="Aspartate Aminotransferase, domain 1"/>
    <property type="match status" value="1"/>
</dbReference>
<dbReference type="Proteomes" id="UP000263486">
    <property type="component" value="Unassembled WGS sequence"/>
</dbReference>
<dbReference type="NCBIfam" id="TIGR01328">
    <property type="entry name" value="met_gam_lyase"/>
    <property type="match status" value="1"/>
</dbReference>
<keyword evidence="5 8" id="KW-0663">Pyridoxal phosphate</keyword>
<dbReference type="PIRSF" id="PIRSF001434">
    <property type="entry name" value="CGS"/>
    <property type="match status" value="1"/>
</dbReference>
<proteinExistence type="inferred from homology"/>
<comment type="similarity">
    <text evidence="2">Belongs to the trans-sulfuration enzymes family. L-methionine gamma-lyase subfamily.</text>
</comment>
<dbReference type="SUPFAM" id="SSF53383">
    <property type="entry name" value="PLP-dependent transferases"/>
    <property type="match status" value="1"/>
</dbReference>
<keyword evidence="10" id="KW-1185">Reference proteome</keyword>
<evidence type="ECO:0000256" key="4">
    <source>
        <dbReference type="ARBA" id="ARBA00019040"/>
    </source>
</evidence>